<proteinExistence type="predicted"/>
<name>A0AAV2GPW0_9ROSI</name>
<organism evidence="3 4">
    <name type="scientific">Linum trigynum</name>
    <dbReference type="NCBI Taxonomy" id="586398"/>
    <lineage>
        <taxon>Eukaryota</taxon>
        <taxon>Viridiplantae</taxon>
        <taxon>Streptophyta</taxon>
        <taxon>Embryophyta</taxon>
        <taxon>Tracheophyta</taxon>
        <taxon>Spermatophyta</taxon>
        <taxon>Magnoliopsida</taxon>
        <taxon>eudicotyledons</taxon>
        <taxon>Gunneridae</taxon>
        <taxon>Pentapetalae</taxon>
        <taxon>rosids</taxon>
        <taxon>fabids</taxon>
        <taxon>Malpighiales</taxon>
        <taxon>Linaceae</taxon>
        <taxon>Linum</taxon>
    </lineage>
</organism>
<dbReference type="Pfam" id="PF14392">
    <property type="entry name" value="zf-CCHC_4"/>
    <property type="match status" value="1"/>
</dbReference>
<dbReference type="PANTHER" id="PTHR31286:SF167">
    <property type="entry name" value="OS09G0268800 PROTEIN"/>
    <property type="match status" value="1"/>
</dbReference>
<dbReference type="AlphaFoldDB" id="A0AAV2GPW0"/>
<dbReference type="PANTHER" id="PTHR31286">
    <property type="entry name" value="GLYCINE-RICH CELL WALL STRUCTURAL PROTEIN 1.8-LIKE"/>
    <property type="match status" value="1"/>
</dbReference>
<dbReference type="InterPro" id="IPR025836">
    <property type="entry name" value="Zn_knuckle_CX2CX4HX4C"/>
</dbReference>
<evidence type="ECO:0000313" key="3">
    <source>
        <dbReference type="EMBL" id="CAL1411853.1"/>
    </source>
</evidence>
<feature type="region of interest" description="Disordered" evidence="1">
    <location>
        <begin position="266"/>
        <end position="330"/>
    </location>
</feature>
<dbReference type="Proteomes" id="UP001497516">
    <property type="component" value="Chromosome 9"/>
</dbReference>
<feature type="domain" description="Zinc knuckle CX2CX4HX4C" evidence="2">
    <location>
        <begin position="186"/>
        <end position="218"/>
    </location>
</feature>
<evidence type="ECO:0000256" key="1">
    <source>
        <dbReference type="SAM" id="MobiDB-lite"/>
    </source>
</evidence>
<sequence length="454" mass="51510">MSVNDLINQAGEWDLEMVPDEGRLTNRFSLVVKVFSERSVSLRAVRGMIRAAWVDNPKPRVQEMPNIQPVYENVFTLDFEKQEEMEAIWLERPCHVSGTLMQMKKLSGLETARDISFKMVDFWVQIHNLPEAYRTESNIAMVSRMFHQVIDIDRAALQAQMYRKYVRVFVQVDTSRPIPDGFYIRQQQKRIWVEFKYEKLFSLCYYCGGIEHTRLECDRRRADEENGAPIPEIQRWGPWTRANSPLFSPRTNQQQEAEVVVIRDAASTSNSPGGGQTQSPKTASTGAIDQSKQPATASTGAIDQNRQLVPHAFGTPPGTNQSPISSFDQNYSLSPQTGLFPTQNFFSPVPQSFPLFSQNLPLFASPPQGEGVARNLFGFPQSPVLPFPHTQNTTPQIHHVGFGLPSPNPPPIQAQTHFTFNHHFFLPSPSRAQTPTRHLAINQDHKNRNITPRT</sequence>
<feature type="compositionally biased region" description="Polar residues" evidence="1">
    <location>
        <begin position="317"/>
        <end position="330"/>
    </location>
</feature>
<dbReference type="EMBL" id="OZ034822">
    <property type="protein sequence ID" value="CAL1411853.1"/>
    <property type="molecule type" value="Genomic_DNA"/>
</dbReference>
<dbReference type="InterPro" id="IPR040256">
    <property type="entry name" value="At4g02000-like"/>
</dbReference>
<gene>
    <name evidence="3" type="ORF">LTRI10_LOCUS51186</name>
</gene>
<feature type="compositionally biased region" description="Polar residues" evidence="1">
    <location>
        <begin position="266"/>
        <end position="307"/>
    </location>
</feature>
<accession>A0AAV2GPW0</accession>
<evidence type="ECO:0000259" key="2">
    <source>
        <dbReference type="Pfam" id="PF14392"/>
    </source>
</evidence>
<keyword evidence="4" id="KW-1185">Reference proteome</keyword>
<reference evidence="3 4" key="1">
    <citation type="submission" date="2024-04" db="EMBL/GenBank/DDBJ databases">
        <authorList>
            <person name="Fracassetti M."/>
        </authorList>
    </citation>
    <scope>NUCLEOTIDE SEQUENCE [LARGE SCALE GENOMIC DNA]</scope>
</reference>
<protein>
    <recommendedName>
        <fullName evidence="2">Zinc knuckle CX2CX4HX4C domain-containing protein</fullName>
    </recommendedName>
</protein>
<evidence type="ECO:0000313" key="4">
    <source>
        <dbReference type="Proteomes" id="UP001497516"/>
    </source>
</evidence>